<reference evidence="2 3" key="1">
    <citation type="submission" date="2021-03" db="EMBL/GenBank/DDBJ databases">
        <title>Actinomadura violae sp. nov., isolated from lichen in Thailand.</title>
        <authorList>
            <person name="Kanchanasin P."/>
            <person name="Saeng-In P."/>
            <person name="Phongsopitanun W."/>
            <person name="Yuki M."/>
            <person name="Kudo T."/>
            <person name="Ohkuma M."/>
            <person name="Tanasupawat S."/>
        </authorList>
    </citation>
    <scope>NUCLEOTIDE SEQUENCE [LARGE SCALE GENOMIC DNA]</scope>
    <source>
        <strain evidence="2 3">LCR2-06</strain>
    </source>
</reference>
<keyword evidence="3" id="KW-1185">Reference proteome</keyword>
<evidence type="ECO:0000313" key="3">
    <source>
        <dbReference type="Proteomes" id="UP000680206"/>
    </source>
</evidence>
<organism evidence="2 3">
    <name type="scientific">Actinomadura violacea</name>
    <dbReference type="NCBI Taxonomy" id="2819934"/>
    <lineage>
        <taxon>Bacteria</taxon>
        <taxon>Bacillati</taxon>
        <taxon>Actinomycetota</taxon>
        <taxon>Actinomycetes</taxon>
        <taxon>Streptosporangiales</taxon>
        <taxon>Thermomonosporaceae</taxon>
        <taxon>Actinomadura</taxon>
    </lineage>
</organism>
<feature type="transmembrane region" description="Helical" evidence="1">
    <location>
        <begin position="46"/>
        <end position="66"/>
    </location>
</feature>
<gene>
    <name evidence="2" type="ORF">J4709_12295</name>
</gene>
<name>A0ABS3RNL6_9ACTN</name>
<sequence>MDDLHEVRTRHDALADPAPQTVARARARLETHMQGTRARKRSRRPVWGVGLAAAAAAAVVAATVVANGGGEGGGGGTAPLRLRTVASAQDLAGNAALVAAAGPDASPGPRQWGYLKTLALRTATDGSPWFRPGDRKVTSTTEVWSRADDWGYADFQHGKLKLHKGSEREVDYRAVLALPRDPARLLAGVYRAAGGETTAERNTNAFMYIEASMRDSAVPAKLRAAMYGALAKVPGVGYEATAHDLAGRKGVTLYRLQGDYLRDEIFIDPKTYEYLGARAIAVKDHKAEGEDMKKGDIITWYSNLATGVVDQAGQRP</sequence>
<accession>A0ABS3RNL6</accession>
<dbReference type="NCBIfam" id="NF038083">
    <property type="entry name" value="CU044_5270_fam"/>
    <property type="match status" value="1"/>
</dbReference>
<dbReference type="InterPro" id="IPR047789">
    <property type="entry name" value="CU044_5270-like"/>
</dbReference>
<keyword evidence="1" id="KW-1133">Transmembrane helix</keyword>
<dbReference type="RefSeq" id="WP_208240309.1">
    <property type="nucleotide sequence ID" value="NZ_JAGEPF010000007.1"/>
</dbReference>
<evidence type="ECO:0000313" key="2">
    <source>
        <dbReference type="EMBL" id="MBO2458347.1"/>
    </source>
</evidence>
<evidence type="ECO:0000256" key="1">
    <source>
        <dbReference type="SAM" id="Phobius"/>
    </source>
</evidence>
<dbReference type="EMBL" id="JAGEPF010000007">
    <property type="protein sequence ID" value="MBO2458347.1"/>
    <property type="molecule type" value="Genomic_DNA"/>
</dbReference>
<keyword evidence="1" id="KW-0812">Transmembrane</keyword>
<comment type="caution">
    <text evidence="2">The sequence shown here is derived from an EMBL/GenBank/DDBJ whole genome shotgun (WGS) entry which is preliminary data.</text>
</comment>
<proteinExistence type="predicted"/>
<protein>
    <submittedName>
        <fullName evidence="2">CU044_5270 family protein</fullName>
    </submittedName>
</protein>
<keyword evidence="1" id="KW-0472">Membrane</keyword>
<dbReference type="Proteomes" id="UP000680206">
    <property type="component" value="Unassembled WGS sequence"/>
</dbReference>